<reference evidence="2" key="1">
    <citation type="submission" date="2020-04" db="EMBL/GenBank/DDBJ databases">
        <title>Genome Assembly and Annotation of Botryosphaeria dothidea sdau 11-99, a Latent Pathogen of Apple Fruit Ring Rot in China.</title>
        <authorList>
            <person name="Yu C."/>
            <person name="Diao Y."/>
            <person name="Lu Q."/>
            <person name="Zhao J."/>
            <person name="Cui S."/>
            <person name="Peng C."/>
            <person name="He B."/>
            <person name="Liu H."/>
        </authorList>
    </citation>
    <scope>NUCLEOTIDE SEQUENCE [LARGE SCALE GENOMIC DNA]</scope>
    <source>
        <strain evidence="2">Sdau11-99</strain>
    </source>
</reference>
<evidence type="ECO:0000256" key="1">
    <source>
        <dbReference type="SAM" id="MobiDB-lite"/>
    </source>
</evidence>
<feature type="region of interest" description="Disordered" evidence="1">
    <location>
        <begin position="70"/>
        <end position="109"/>
    </location>
</feature>
<evidence type="ECO:0000313" key="3">
    <source>
        <dbReference type="Proteomes" id="UP000572817"/>
    </source>
</evidence>
<accession>A0A8H4JA73</accession>
<organism evidence="2 3">
    <name type="scientific">Botryosphaeria dothidea</name>
    <dbReference type="NCBI Taxonomy" id="55169"/>
    <lineage>
        <taxon>Eukaryota</taxon>
        <taxon>Fungi</taxon>
        <taxon>Dikarya</taxon>
        <taxon>Ascomycota</taxon>
        <taxon>Pezizomycotina</taxon>
        <taxon>Dothideomycetes</taxon>
        <taxon>Dothideomycetes incertae sedis</taxon>
        <taxon>Botryosphaeriales</taxon>
        <taxon>Botryosphaeriaceae</taxon>
        <taxon>Botryosphaeria</taxon>
    </lineage>
</organism>
<feature type="compositionally biased region" description="Low complexity" evidence="1">
    <location>
        <begin position="71"/>
        <end position="89"/>
    </location>
</feature>
<comment type="caution">
    <text evidence="2">The sequence shown here is derived from an EMBL/GenBank/DDBJ whole genome shotgun (WGS) entry which is preliminary data.</text>
</comment>
<dbReference type="EMBL" id="WWBZ02000001">
    <property type="protein sequence ID" value="KAF4313848.1"/>
    <property type="molecule type" value="Genomic_DNA"/>
</dbReference>
<gene>
    <name evidence="2" type="ORF">GTA08_BOTSDO00137</name>
</gene>
<proteinExistence type="predicted"/>
<name>A0A8H4JA73_9PEZI</name>
<dbReference type="Proteomes" id="UP000572817">
    <property type="component" value="Unassembled WGS sequence"/>
</dbReference>
<sequence>MNYHLSNDIPRCIAILILRRNANRQTAIFEPQRNLACGRRWRRRLSPLRQVEAAPQHTWDCPHPPLHRSRSLSCTSSSPSSSDTSFSTAPPTPCLSPPPSPNHLPPQPLTLTLYPPISIAPIEATPPISNTSPHSITLYPPIITAPIAAVIHHTPTSASMPTTLAQTLTDLDAVVFYLRTQDSAGLALEQQGLFSSSRLGEEDGEHGGIGADEGEEDEEDPDSLVELLAKLARDVRAVLLLGGLM</sequence>
<evidence type="ECO:0000313" key="2">
    <source>
        <dbReference type="EMBL" id="KAF4313848.1"/>
    </source>
</evidence>
<feature type="compositionally biased region" description="Acidic residues" evidence="1">
    <location>
        <begin position="212"/>
        <end position="221"/>
    </location>
</feature>
<protein>
    <submittedName>
        <fullName evidence="2">Uncharacterized protein</fullName>
    </submittedName>
</protein>
<feature type="compositionally biased region" description="Pro residues" evidence="1">
    <location>
        <begin position="90"/>
        <end position="108"/>
    </location>
</feature>
<keyword evidence="3" id="KW-1185">Reference proteome</keyword>
<dbReference type="AlphaFoldDB" id="A0A8H4JA73"/>
<feature type="region of interest" description="Disordered" evidence="1">
    <location>
        <begin position="195"/>
        <end position="221"/>
    </location>
</feature>